<reference evidence="1 2" key="1">
    <citation type="submission" date="2018-08" db="EMBL/GenBank/DDBJ databases">
        <title>Draft genome sequences of two Aspergillus turcosus clinical strains isolated from bronchoalveolar lavage fluid: one azole-susceptible and the other azole-resistant.</title>
        <authorList>
            <person name="Parent-Michaud M."/>
            <person name="Dufresne P.J."/>
            <person name="Fournier E."/>
            <person name="Martineau C."/>
            <person name="Moreira S."/>
            <person name="Perkins V."/>
            <person name="De Repentigny L."/>
            <person name="Dufresne S.F."/>
        </authorList>
    </citation>
    <scope>NUCLEOTIDE SEQUENCE [LARGE SCALE GENOMIC DNA]</scope>
    <source>
        <strain evidence="1">HMR AF 1038</strain>
    </source>
</reference>
<organism evidence="1 2">
    <name type="scientific">Aspergillus turcosus</name>
    <dbReference type="NCBI Taxonomy" id="1245748"/>
    <lineage>
        <taxon>Eukaryota</taxon>
        <taxon>Fungi</taxon>
        <taxon>Dikarya</taxon>
        <taxon>Ascomycota</taxon>
        <taxon>Pezizomycotina</taxon>
        <taxon>Eurotiomycetes</taxon>
        <taxon>Eurotiomycetidae</taxon>
        <taxon>Eurotiales</taxon>
        <taxon>Aspergillaceae</taxon>
        <taxon>Aspergillus</taxon>
        <taxon>Aspergillus subgen. Fumigati</taxon>
    </lineage>
</organism>
<comment type="caution">
    <text evidence="1">The sequence shown here is derived from an EMBL/GenBank/DDBJ whole genome shotgun (WGS) entry which is preliminary data.</text>
</comment>
<gene>
    <name evidence="1" type="ORF">CFD26_108329</name>
</gene>
<accession>A0A3R7M1X0</accession>
<protein>
    <submittedName>
        <fullName evidence="1">Uncharacterized protein</fullName>
    </submittedName>
</protein>
<evidence type="ECO:0000313" key="2">
    <source>
        <dbReference type="Proteomes" id="UP000215289"/>
    </source>
</evidence>
<dbReference type="AlphaFoldDB" id="A0A3R7M1X0"/>
<dbReference type="Proteomes" id="UP000215289">
    <property type="component" value="Unassembled WGS sequence"/>
</dbReference>
<sequence length="112" mass="12407">MELDEDPDVIPEQIETDDPDAYLEATEEQLEEAIDKVLSDDTPLDAAIKAANAAKVKRVLEVETDLAEDPDALLEMDEECLKKIREISYGVPFQGLSLSQKPSRENVFANAS</sequence>
<proteinExistence type="predicted"/>
<evidence type="ECO:0000313" key="1">
    <source>
        <dbReference type="EMBL" id="RLL99991.1"/>
    </source>
</evidence>
<name>A0A3R7M1X0_9EURO</name>
<keyword evidence="2" id="KW-1185">Reference proteome</keyword>
<dbReference type="EMBL" id="NIDN02000022">
    <property type="protein sequence ID" value="RLL99991.1"/>
    <property type="molecule type" value="Genomic_DNA"/>
</dbReference>
<dbReference type="OrthoDB" id="4486697at2759"/>